<protein>
    <recommendedName>
        <fullName evidence="2">Protein aurora borealis</fullName>
    </recommendedName>
</protein>
<dbReference type="GO" id="GO:0019901">
    <property type="term" value="F:protein kinase binding"/>
    <property type="evidence" value="ECO:0007669"/>
    <property type="project" value="TreeGrafter"/>
</dbReference>
<evidence type="ECO:0000256" key="6">
    <source>
        <dbReference type="SAM" id="MobiDB-lite"/>
    </source>
</evidence>
<organism evidence="7 8">
    <name type="scientific">Clunio marinus</name>
    <dbReference type="NCBI Taxonomy" id="568069"/>
    <lineage>
        <taxon>Eukaryota</taxon>
        <taxon>Metazoa</taxon>
        <taxon>Ecdysozoa</taxon>
        <taxon>Arthropoda</taxon>
        <taxon>Hexapoda</taxon>
        <taxon>Insecta</taxon>
        <taxon>Pterygota</taxon>
        <taxon>Neoptera</taxon>
        <taxon>Endopterygota</taxon>
        <taxon>Diptera</taxon>
        <taxon>Nematocera</taxon>
        <taxon>Chironomoidea</taxon>
        <taxon>Chironomidae</taxon>
        <taxon>Clunio</taxon>
    </lineage>
</organism>
<dbReference type="EMBL" id="CVRI01000044">
    <property type="protein sequence ID" value="CRK96707.1"/>
    <property type="molecule type" value="Genomic_DNA"/>
</dbReference>
<dbReference type="STRING" id="568069.A0A1J1I910"/>
<keyword evidence="8" id="KW-1185">Reference proteome</keyword>
<evidence type="ECO:0000256" key="5">
    <source>
        <dbReference type="ARBA" id="ARBA00023306"/>
    </source>
</evidence>
<keyword evidence="3" id="KW-0132">Cell division</keyword>
<dbReference type="GO" id="GO:0007088">
    <property type="term" value="P:regulation of mitotic nuclear division"/>
    <property type="evidence" value="ECO:0007669"/>
    <property type="project" value="TreeGrafter"/>
</dbReference>
<dbReference type="GO" id="GO:0051301">
    <property type="term" value="P:cell division"/>
    <property type="evidence" value="ECO:0007669"/>
    <property type="project" value="UniProtKB-KW"/>
</dbReference>
<evidence type="ECO:0000313" key="7">
    <source>
        <dbReference type="EMBL" id="CRK96707.1"/>
    </source>
</evidence>
<dbReference type="PRINTS" id="PR02038">
    <property type="entry name" value="AURORABORA"/>
</dbReference>
<dbReference type="GO" id="GO:0005634">
    <property type="term" value="C:nucleus"/>
    <property type="evidence" value="ECO:0007669"/>
    <property type="project" value="TreeGrafter"/>
</dbReference>
<evidence type="ECO:0000256" key="4">
    <source>
        <dbReference type="ARBA" id="ARBA00022776"/>
    </source>
</evidence>
<feature type="region of interest" description="Disordered" evidence="6">
    <location>
        <begin position="160"/>
        <end position="180"/>
    </location>
</feature>
<dbReference type="Pfam" id="PF15280">
    <property type="entry name" value="BORA_N"/>
    <property type="match status" value="1"/>
</dbReference>
<keyword evidence="5" id="KW-0131">Cell cycle</keyword>
<reference evidence="7 8" key="1">
    <citation type="submission" date="2015-04" db="EMBL/GenBank/DDBJ databases">
        <authorList>
            <person name="Syromyatnikov M.Y."/>
            <person name="Popov V.N."/>
        </authorList>
    </citation>
    <scope>NUCLEOTIDE SEQUENCE [LARGE SCALE GENOMIC DNA]</scope>
</reference>
<keyword evidence="4" id="KW-0498">Mitosis</keyword>
<evidence type="ECO:0000256" key="3">
    <source>
        <dbReference type="ARBA" id="ARBA00022618"/>
    </source>
</evidence>
<dbReference type="InterPro" id="IPR023252">
    <property type="entry name" value="Aurora_borealis_protein"/>
</dbReference>
<dbReference type="PANTHER" id="PTHR14728">
    <property type="entry name" value="PROTEIN AURORA BOREALIS"/>
    <property type="match status" value="1"/>
</dbReference>
<dbReference type="Proteomes" id="UP000183832">
    <property type="component" value="Unassembled WGS sequence"/>
</dbReference>
<sequence>NVHNPFENQLQERLHLPLISSPSLFQLNTPKRQSAKFEWTIEELSSLAPVKLVPHETQFKEEIDPVREAQVQEVINSFFRDNQIVPSPQNCTLRGQKIILRDEEKSENILSSTTYPDEMDKTGKNSNKKGTLDAVSQTNISFPRKLPKAIEDLLQSFSCETRDEVKSSEEEDSANQHDNSMMEISELRRKLFIDHHAESSPRESESPLKNVHLSPPPRTPELTKSNVMEDDCFEYEMFGKLSPIYACSSPQVSPDISPIPATSNDVSMLSNYACDATPFRKNCRKKLVKKLCGKNLSESFGQLESEFADEMTIEEKGHSNDSSDGKVDNKFKKNSLEVPETNVRFKCFDSGFLGAEDDSTSFHT</sequence>
<dbReference type="GO" id="GO:0060236">
    <property type="term" value="P:regulation of mitotic spindle organization"/>
    <property type="evidence" value="ECO:0007669"/>
    <property type="project" value="TreeGrafter"/>
</dbReference>
<dbReference type="PANTHER" id="PTHR14728:SF2">
    <property type="entry name" value="PROTEIN AURORA BOREALIS"/>
    <property type="match status" value="1"/>
</dbReference>
<feature type="non-terminal residue" evidence="7">
    <location>
        <position position="1"/>
    </location>
</feature>
<name>A0A1J1I910_9DIPT</name>
<feature type="region of interest" description="Disordered" evidence="6">
    <location>
        <begin position="197"/>
        <end position="225"/>
    </location>
</feature>
<dbReference type="GO" id="GO:0005737">
    <property type="term" value="C:cytoplasm"/>
    <property type="evidence" value="ECO:0007669"/>
    <property type="project" value="TreeGrafter"/>
</dbReference>
<gene>
    <name evidence="7" type="ORF">CLUMA_CG009956</name>
</gene>
<feature type="compositionally biased region" description="Basic and acidic residues" evidence="6">
    <location>
        <begin position="197"/>
        <end position="206"/>
    </location>
</feature>
<accession>A0A1J1I910</accession>
<dbReference type="AlphaFoldDB" id="A0A1J1I910"/>
<evidence type="ECO:0000256" key="2">
    <source>
        <dbReference type="ARBA" id="ARBA00020055"/>
    </source>
</evidence>
<proteinExistence type="inferred from homology"/>
<dbReference type="OrthoDB" id="10020858at2759"/>
<evidence type="ECO:0000313" key="8">
    <source>
        <dbReference type="Proteomes" id="UP000183832"/>
    </source>
</evidence>
<evidence type="ECO:0000256" key="1">
    <source>
        <dbReference type="ARBA" id="ARBA00010963"/>
    </source>
</evidence>
<comment type="similarity">
    <text evidence="1">Belongs to the BORA family.</text>
</comment>